<reference evidence="2 3" key="1">
    <citation type="journal article" date="2014" name="Am. J. Bot.">
        <title>Genome assembly and annotation for red clover (Trifolium pratense; Fabaceae).</title>
        <authorList>
            <person name="Istvanek J."/>
            <person name="Jaros M."/>
            <person name="Krenek A."/>
            <person name="Repkova J."/>
        </authorList>
    </citation>
    <scope>NUCLEOTIDE SEQUENCE [LARGE SCALE GENOMIC DNA]</scope>
    <source>
        <strain evidence="3">cv. Tatra</strain>
        <tissue evidence="2">Young leaves</tissue>
    </source>
</reference>
<name>A0A2K3KCB3_TRIPR</name>
<evidence type="ECO:0000313" key="2">
    <source>
        <dbReference type="EMBL" id="PNX63899.1"/>
    </source>
</evidence>
<sequence>MGDQPITRTIFGGLTTMVKALSTQMAALTTKLNNNANNNNNINTNKSNRNNSNKGDEPIPVIRVRNNNHTIVTYIKSEHTRDESDLEYYERRYYKRLKDDYY</sequence>
<gene>
    <name evidence="2" type="ORF">L195_g061849</name>
</gene>
<proteinExistence type="predicted"/>
<evidence type="ECO:0000313" key="3">
    <source>
        <dbReference type="Proteomes" id="UP000236291"/>
    </source>
</evidence>
<comment type="caution">
    <text evidence="2">The sequence shown here is derived from an EMBL/GenBank/DDBJ whole genome shotgun (WGS) entry which is preliminary data.</text>
</comment>
<dbReference type="EMBL" id="ASHM01159721">
    <property type="protein sequence ID" value="PNX63899.1"/>
    <property type="molecule type" value="Genomic_DNA"/>
</dbReference>
<reference evidence="2 3" key="2">
    <citation type="journal article" date="2017" name="Front. Plant Sci.">
        <title>Gene Classification and Mining of Molecular Markers Useful in Red Clover (Trifolium pratense) Breeding.</title>
        <authorList>
            <person name="Istvanek J."/>
            <person name="Dluhosova J."/>
            <person name="Dluhos P."/>
            <person name="Patkova L."/>
            <person name="Nedelnik J."/>
            <person name="Repkova J."/>
        </authorList>
    </citation>
    <scope>NUCLEOTIDE SEQUENCE [LARGE SCALE GENOMIC DNA]</scope>
    <source>
        <strain evidence="3">cv. Tatra</strain>
        <tissue evidence="2">Young leaves</tissue>
    </source>
</reference>
<feature type="compositionally biased region" description="Low complexity" evidence="1">
    <location>
        <begin position="33"/>
        <end position="53"/>
    </location>
</feature>
<dbReference type="GO" id="GO:0008233">
    <property type="term" value="F:peptidase activity"/>
    <property type="evidence" value="ECO:0007669"/>
    <property type="project" value="UniProtKB-KW"/>
</dbReference>
<dbReference type="AlphaFoldDB" id="A0A2K3KCB3"/>
<organism evidence="2 3">
    <name type="scientific">Trifolium pratense</name>
    <name type="common">Red clover</name>
    <dbReference type="NCBI Taxonomy" id="57577"/>
    <lineage>
        <taxon>Eukaryota</taxon>
        <taxon>Viridiplantae</taxon>
        <taxon>Streptophyta</taxon>
        <taxon>Embryophyta</taxon>
        <taxon>Tracheophyta</taxon>
        <taxon>Spermatophyta</taxon>
        <taxon>Magnoliopsida</taxon>
        <taxon>eudicotyledons</taxon>
        <taxon>Gunneridae</taxon>
        <taxon>Pentapetalae</taxon>
        <taxon>rosids</taxon>
        <taxon>fabids</taxon>
        <taxon>Fabales</taxon>
        <taxon>Fabaceae</taxon>
        <taxon>Papilionoideae</taxon>
        <taxon>50 kb inversion clade</taxon>
        <taxon>NPAAA clade</taxon>
        <taxon>Hologalegina</taxon>
        <taxon>IRL clade</taxon>
        <taxon>Trifolieae</taxon>
        <taxon>Trifolium</taxon>
    </lineage>
</organism>
<evidence type="ECO:0000256" key="1">
    <source>
        <dbReference type="SAM" id="MobiDB-lite"/>
    </source>
</evidence>
<keyword evidence="2" id="KW-0378">Hydrolase</keyword>
<accession>A0A2K3KCB3</accession>
<feature type="region of interest" description="Disordered" evidence="1">
    <location>
        <begin position="32"/>
        <end position="60"/>
    </location>
</feature>
<feature type="non-terminal residue" evidence="2">
    <location>
        <position position="102"/>
    </location>
</feature>
<keyword evidence="2" id="KW-0645">Protease</keyword>
<protein>
    <submittedName>
        <fullName evidence="2">Subtilisin-like protease</fullName>
    </submittedName>
</protein>
<dbReference type="Proteomes" id="UP000236291">
    <property type="component" value="Unassembled WGS sequence"/>
</dbReference>
<dbReference type="GO" id="GO:0006508">
    <property type="term" value="P:proteolysis"/>
    <property type="evidence" value="ECO:0007669"/>
    <property type="project" value="UniProtKB-KW"/>
</dbReference>